<sequence length="327" mass="37408">MTSFKLNKDSFKNWYKNYNVKDWKLWFKLIFIVILTFVVLEAYLEPLIKYSIWTHDINNQIASGKTTIKELIDYGIANKSGWISGDVGAEHINELIGITIKSDGSLIRARYMPFEQMLFKSSFFTVLSNLLVLAWMYVALIKPKNEGEKGILSDNVSIISGTYITITFLIYQLALRPVTIASRLTNGKTVIQAIFLEPLSVIQNEVFHTIVPIAFVLYIIFGMKHTHYEELTTKKMHMNWIHGIIGLVVYGLYSIIRGLIREAGGTPNTSIYAYPYFFLQITNPKGLLGVTGIVWFIIFIFVIAGLYIGFSTSYRLAIIKNQKRLQK</sequence>
<feature type="transmembrane region" description="Helical" evidence="1">
    <location>
        <begin position="25"/>
        <end position="44"/>
    </location>
</feature>
<dbReference type="EMBL" id="CP024964">
    <property type="protein sequence ID" value="ATZ18208.1"/>
    <property type="molecule type" value="Genomic_DNA"/>
</dbReference>
<gene>
    <name evidence="2" type="ORF">EMELA_v1c07100</name>
</gene>
<proteinExistence type="predicted"/>
<organism evidence="2 3">
    <name type="scientific">Mesoplasma melaleucae</name>
    <dbReference type="NCBI Taxonomy" id="81459"/>
    <lineage>
        <taxon>Bacteria</taxon>
        <taxon>Bacillati</taxon>
        <taxon>Mycoplasmatota</taxon>
        <taxon>Mollicutes</taxon>
        <taxon>Entomoplasmatales</taxon>
        <taxon>Entomoplasmataceae</taxon>
        <taxon>Mesoplasma</taxon>
    </lineage>
</organism>
<keyword evidence="1" id="KW-0472">Membrane</keyword>
<name>A0A2K8NYE6_9MOLU</name>
<keyword evidence="3" id="KW-1185">Reference proteome</keyword>
<feature type="transmembrane region" description="Helical" evidence="1">
    <location>
        <begin position="238"/>
        <end position="260"/>
    </location>
</feature>
<dbReference type="KEGG" id="eml:EMELA_v1c07100"/>
<protein>
    <recommendedName>
        <fullName evidence="4">ABC transporter permease</fullName>
    </recommendedName>
</protein>
<feature type="transmembrane region" description="Helical" evidence="1">
    <location>
        <begin position="121"/>
        <end position="140"/>
    </location>
</feature>
<evidence type="ECO:0000313" key="3">
    <source>
        <dbReference type="Proteomes" id="UP000231896"/>
    </source>
</evidence>
<dbReference type="OrthoDB" id="389275at2"/>
<evidence type="ECO:0000256" key="1">
    <source>
        <dbReference type="SAM" id="Phobius"/>
    </source>
</evidence>
<reference evidence="2 3" key="1">
    <citation type="submission" date="2017-11" db="EMBL/GenBank/DDBJ databases">
        <title>Genome sequence of Entomoplasma melaleucae M1 (ATCC 49191).</title>
        <authorList>
            <person name="Lo W.-S."/>
            <person name="Gasparich G.E."/>
            <person name="Kuo C.-H."/>
        </authorList>
    </citation>
    <scope>NUCLEOTIDE SEQUENCE [LARGE SCALE GENOMIC DNA]</scope>
    <source>
        <strain evidence="2 3">M1</strain>
    </source>
</reference>
<accession>A0A2K8NYE6</accession>
<keyword evidence="1" id="KW-0812">Transmembrane</keyword>
<feature type="transmembrane region" description="Helical" evidence="1">
    <location>
        <begin position="152"/>
        <end position="174"/>
    </location>
</feature>
<evidence type="ECO:0008006" key="4">
    <source>
        <dbReference type="Google" id="ProtNLM"/>
    </source>
</evidence>
<keyword evidence="1" id="KW-1133">Transmembrane helix</keyword>
<feature type="transmembrane region" description="Helical" evidence="1">
    <location>
        <begin position="293"/>
        <end position="317"/>
    </location>
</feature>
<feature type="transmembrane region" description="Helical" evidence="1">
    <location>
        <begin position="206"/>
        <end position="226"/>
    </location>
</feature>
<dbReference type="RefSeq" id="WP_028124297.1">
    <property type="nucleotide sequence ID" value="NZ_CP024964.1"/>
</dbReference>
<dbReference type="AlphaFoldDB" id="A0A2K8NYE6"/>
<dbReference type="Proteomes" id="UP000231896">
    <property type="component" value="Chromosome"/>
</dbReference>
<evidence type="ECO:0000313" key="2">
    <source>
        <dbReference type="EMBL" id="ATZ18208.1"/>
    </source>
</evidence>